<accession>A0A1I3EFH7</accession>
<dbReference type="EMBL" id="FOQD01000004">
    <property type="protein sequence ID" value="SFH97666.1"/>
    <property type="molecule type" value="Genomic_DNA"/>
</dbReference>
<name>A0A1I3EFH7_9PLAN</name>
<dbReference type="RefSeq" id="WP_092048589.1">
    <property type="nucleotide sequence ID" value="NZ_FOQD01000004.1"/>
</dbReference>
<dbReference type="AlphaFoldDB" id="A0A1I3EFH7"/>
<dbReference type="STRING" id="1576369.SAMN05421753_104199"/>
<keyword evidence="2" id="KW-1185">Reference proteome</keyword>
<sequence>MEINGRELHIRTRLNRDTRVRLALRYLQLLWPDSVVEPSVSDDEAFIYQSKESQESWDRLGRTDQNAPQMVQLIVTPDGLTFVHDGLDEAEIRNTFASNAIFS</sequence>
<evidence type="ECO:0000313" key="2">
    <source>
        <dbReference type="Proteomes" id="UP000199518"/>
    </source>
</evidence>
<evidence type="ECO:0000313" key="1">
    <source>
        <dbReference type="EMBL" id="SFH97666.1"/>
    </source>
</evidence>
<reference evidence="2" key="1">
    <citation type="submission" date="2016-10" db="EMBL/GenBank/DDBJ databases">
        <authorList>
            <person name="Varghese N."/>
            <person name="Submissions S."/>
        </authorList>
    </citation>
    <scope>NUCLEOTIDE SEQUENCE [LARGE SCALE GENOMIC DNA]</scope>
    <source>
        <strain evidence="2">DSM 26348</strain>
    </source>
</reference>
<protein>
    <submittedName>
        <fullName evidence="1">Uncharacterized protein</fullName>
    </submittedName>
</protein>
<organism evidence="1 2">
    <name type="scientific">Planctomicrobium piriforme</name>
    <dbReference type="NCBI Taxonomy" id="1576369"/>
    <lineage>
        <taxon>Bacteria</taxon>
        <taxon>Pseudomonadati</taxon>
        <taxon>Planctomycetota</taxon>
        <taxon>Planctomycetia</taxon>
        <taxon>Planctomycetales</taxon>
        <taxon>Planctomycetaceae</taxon>
        <taxon>Planctomicrobium</taxon>
    </lineage>
</organism>
<gene>
    <name evidence="1" type="ORF">SAMN05421753_104199</name>
</gene>
<proteinExistence type="predicted"/>
<dbReference type="Proteomes" id="UP000199518">
    <property type="component" value="Unassembled WGS sequence"/>
</dbReference>